<evidence type="ECO:0000256" key="1">
    <source>
        <dbReference type="SAM" id="Coils"/>
    </source>
</evidence>
<name>A0A284S1F9_ARMOS</name>
<keyword evidence="3" id="KW-1185">Reference proteome</keyword>
<protein>
    <recommendedName>
        <fullName evidence="4">F-box domain-containing protein</fullName>
    </recommendedName>
</protein>
<keyword evidence="1" id="KW-0175">Coiled coil</keyword>
<evidence type="ECO:0000313" key="2">
    <source>
        <dbReference type="EMBL" id="SJL14817.1"/>
    </source>
</evidence>
<dbReference type="Gene3D" id="3.80.10.10">
    <property type="entry name" value="Ribonuclease Inhibitor"/>
    <property type="match status" value="1"/>
</dbReference>
<sequence length="650" mass="73455">MIIAIHEILPVQEILERSHGAPTPPPKPYPITLTDSQKRTFFVTPSRTNEDPTFAIIKTFTYSSPSLEGGVGPWVESHDGKLICLGCGCGHDSSAWLEHRDSCLGIDDAILRSVVDAWENESKAFIAELNSIPHLHWRFDSVILPQMSLKSLSSSHIKDLLRSNDPLPEVEEADLRQLVDESHSALAALDQQIIEARQALDSLIQKRQIAQSDIEDAKKLLHPMRSIPDDVLTEIFLDCVARAFESPDSLDLRNCPWTLSYVSRRWRDLSLSLPRLWTSIAVDFRKYEALSTRTIVGRVALILERSMNMDLFVALWSKRTISDHPAFVLLDLSARRWRGLAVCIPHLCLQALSGTSFIHLKELLVSRPDGDAVVTPVDTFRTTSSLRSVAMISTETSDSFPLPWSTIEAYVCCSFTRADWDCLKKLTALKSLKLRARRQRTVFNLSELPQTTLPTVTSLHVSEKYHLDAGMTAKLFQSNSLVLPSLSTLDICFQRNCTPSFPPSHLLKSLTTLKIWDAMHRVANTRLVLQFLETVSHVEKLVIGRCGNEFFQGLTVQPGKDAILPNLRLLRLQGHRRRFPDPVLLDFLESRCRKDYDVGGLGAVNEEHRDASQSRPVFLEEIDLSEVLLVPQYIGRLDDLRQRMRIIYTS</sequence>
<evidence type="ECO:0008006" key="4">
    <source>
        <dbReference type="Google" id="ProtNLM"/>
    </source>
</evidence>
<feature type="coiled-coil region" evidence="1">
    <location>
        <begin position="186"/>
        <end position="220"/>
    </location>
</feature>
<proteinExistence type="predicted"/>
<organism evidence="2 3">
    <name type="scientific">Armillaria ostoyae</name>
    <name type="common">Armillaria root rot fungus</name>
    <dbReference type="NCBI Taxonomy" id="47428"/>
    <lineage>
        <taxon>Eukaryota</taxon>
        <taxon>Fungi</taxon>
        <taxon>Dikarya</taxon>
        <taxon>Basidiomycota</taxon>
        <taxon>Agaricomycotina</taxon>
        <taxon>Agaricomycetes</taxon>
        <taxon>Agaricomycetidae</taxon>
        <taxon>Agaricales</taxon>
        <taxon>Marasmiineae</taxon>
        <taxon>Physalacriaceae</taxon>
        <taxon>Armillaria</taxon>
    </lineage>
</organism>
<dbReference type="EMBL" id="FUEG01000025">
    <property type="protein sequence ID" value="SJL14817.1"/>
    <property type="molecule type" value="Genomic_DNA"/>
</dbReference>
<dbReference type="Proteomes" id="UP000219338">
    <property type="component" value="Unassembled WGS sequence"/>
</dbReference>
<reference evidence="3" key="1">
    <citation type="journal article" date="2017" name="Nat. Ecol. Evol.">
        <title>Genome expansion and lineage-specific genetic innovations in the forest pathogenic fungi Armillaria.</title>
        <authorList>
            <person name="Sipos G."/>
            <person name="Prasanna A.N."/>
            <person name="Walter M.C."/>
            <person name="O'Connor E."/>
            <person name="Balint B."/>
            <person name="Krizsan K."/>
            <person name="Kiss B."/>
            <person name="Hess J."/>
            <person name="Varga T."/>
            <person name="Slot J."/>
            <person name="Riley R."/>
            <person name="Boka B."/>
            <person name="Rigling D."/>
            <person name="Barry K."/>
            <person name="Lee J."/>
            <person name="Mihaltcheva S."/>
            <person name="LaButti K."/>
            <person name="Lipzen A."/>
            <person name="Waldron R."/>
            <person name="Moloney N.M."/>
            <person name="Sperisen C."/>
            <person name="Kredics L."/>
            <person name="Vagvoelgyi C."/>
            <person name="Patrignani A."/>
            <person name="Fitzpatrick D."/>
            <person name="Nagy I."/>
            <person name="Doyle S."/>
            <person name="Anderson J.B."/>
            <person name="Grigoriev I.V."/>
            <person name="Gueldener U."/>
            <person name="Muensterkoetter M."/>
            <person name="Nagy L.G."/>
        </authorList>
    </citation>
    <scope>NUCLEOTIDE SEQUENCE [LARGE SCALE GENOMIC DNA]</scope>
    <source>
        <strain evidence="3">C18/9</strain>
    </source>
</reference>
<dbReference type="AlphaFoldDB" id="A0A284S1F9"/>
<gene>
    <name evidence="2" type="ORF">ARMOST_18288</name>
</gene>
<dbReference type="OrthoDB" id="3365698at2759"/>
<dbReference type="STRING" id="47428.A0A284S1F9"/>
<dbReference type="InterPro" id="IPR032675">
    <property type="entry name" value="LRR_dom_sf"/>
</dbReference>
<accession>A0A284S1F9</accession>
<dbReference type="SUPFAM" id="SSF52047">
    <property type="entry name" value="RNI-like"/>
    <property type="match status" value="1"/>
</dbReference>
<evidence type="ECO:0000313" key="3">
    <source>
        <dbReference type="Proteomes" id="UP000219338"/>
    </source>
</evidence>